<keyword evidence="4" id="KW-1185">Reference proteome</keyword>
<feature type="region of interest" description="Disordered" evidence="1">
    <location>
        <begin position="51"/>
        <end position="81"/>
    </location>
</feature>
<dbReference type="EMBL" id="NIOJ01000012">
    <property type="protein sequence ID" value="PNU00326.1"/>
    <property type="molecule type" value="Genomic_DNA"/>
</dbReference>
<keyword evidence="2" id="KW-0472">Membrane</keyword>
<organism evidence="3 4">
    <name type="scientific">Clostridium thermosuccinogenes</name>
    <dbReference type="NCBI Taxonomy" id="84032"/>
    <lineage>
        <taxon>Bacteria</taxon>
        <taxon>Bacillati</taxon>
        <taxon>Bacillota</taxon>
        <taxon>Clostridia</taxon>
        <taxon>Eubacteriales</taxon>
        <taxon>Clostridiaceae</taxon>
        <taxon>Clostridium</taxon>
    </lineage>
</organism>
<dbReference type="Proteomes" id="UP000236151">
    <property type="component" value="Unassembled WGS sequence"/>
</dbReference>
<proteinExistence type="predicted"/>
<evidence type="ECO:0000256" key="1">
    <source>
        <dbReference type="SAM" id="MobiDB-lite"/>
    </source>
</evidence>
<accession>A0A2K2FNG1</accession>
<keyword evidence="2" id="KW-0812">Transmembrane</keyword>
<evidence type="ECO:0000313" key="3">
    <source>
        <dbReference type="EMBL" id="PNU00326.1"/>
    </source>
</evidence>
<dbReference type="RefSeq" id="WP_103080915.1">
    <property type="nucleotide sequence ID" value="NZ_CP021850.1"/>
</dbReference>
<name>A0A2K2FNG1_9CLOT</name>
<reference evidence="3 4" key="1">
    <citation type="submission" date="2017-06" db="EMBL/GenBank/DDBJ databases">
        <title>Investigating the central metabolism of Clostridium thermosuccinogenes.</title>
        <authorList>
            <person name="Koendjbiharie J.G."/>
            <person name="van Kranenburg R."/>
        </authorList>
    </citation>
    <scope>NUCLEOTIDE SEQUENCE [LARGE SCALE GENOMIC DNA]</scope>
    <source>
        <strain evidence="3 4">DSM 5806</strain>
    </source>
</reference>
<dbReference type="AlphaFoldDB" id="A0A2K2FNG1"/>
<dbReference type="KEGG" id="cthd:CDO33_14110"/>
<sequence>MLKGLVTKKMIVLYLSMAIIGFLIGYDYALLSSRNSGKNIVSIFRFFEDKKQEKESGSGRDGSIKNQYEKRSIDSVTEPTR</sequence>
<protein>
    <submittedName>
        <fullName evidence="3">Uncharacterized protein</fullName>
    </submittedName>
</protein>
<gene>
    <name evidence="3" type="ORF">CDQ84_06475</name>
</gene>
<feature type="transmembrane region" description="Helical" evidence="2">
    <location>
        <begin position="12"/>
        <end position="31"/>
    </location>
</feature>
<comment type="caution">
    <text evidence="3">The sequence shown here is derived from an EMBL/GenBank/DDBJ whole genome shotgun (WGS) entry which is preliminary data.</text>
</comment>
<evidence type="ECO:0000256" key="2">
    <source>
        <dbReference type="SAM" id="Phobius"/>
    </source>
</evidence>
<evidence type="ECO:0000313" key="4">
    <source>
        <dbReference type="Proteomes" id="UP000236151"/>
    </source>
</evidence>
<keyword evidence="2" id="KW-1133">Transmembrane helix</keyword>